<feature type="active site" description="Nucleophile" evidence="4 5">
    <location>
        <position position="72"/>
    </location>
</feature>
<gene>
    <name evidence="4 9" type="primary">truA</name>
    <name evidence="9" type="ORF">MAGMO_0960</name>
</gene>
<dbReference type="HAMAP" id="MF_00171">
    <property type="entry name" value="TruA"/>
    <property type="match status" value="1"/>
</dbReference>
<proteinExistence type="inferred from homology"/>
<dbReference type="FunFam" id="3.30.70.580:FF:000001">
    <property type="entry name" value="tRNA pseudouridine synthase A"/>
    <property type="match status" value="1"/>
</dbReference>
<dbReference type="PANTHER" id="PTHR11142">
    <property type="entry name" value="PSEUDOURIDYLATE SYNTHASE"/>
    <property type="match status" value="1"/>
</dbReference>
<dbReference type="PIRSF" id="PIRSF001430">
    <property type="entry name" value="tRNA_psdUrid_synth"/>
    <property type="match status" value="1"/>
</dbReference>
<protein>
    <recommendedName>
        <fullName evidence="4">tRNA pseudouridine synthase A</fullName>
        <ecNumber evidence="4">5.4.99.12</ecNumber>
    </recommendedName>
    <alternativeName>
        <fullName evidence="4">tRNA pseudouridine(38-40) synthase</fullName>
    </alternativeName>
    <alternativeName>
        <fullName evidence="4">tRNA pseudouridylate synthase I</fullName>
    </alternativeName>
    <alternativeName>
        <fullName evidence="4">tRNA-uridine isomerase I</fullName>
    </alternativeName>
</protein>
<evidence type="ECO:0000259" key="8">
    <source>
        <dbReference type="Pfam" id="PF01416"/>
    </source>
</evidence>
<keyword evidence="3 4" id="KW-0413">Isomerase</keyword>
<dbReference type="InterPro" id="IPR001406">
    <property type="entry name" value="PsdUridine_synth_TruA"/>
</dbReference>
<evidence type="ECO:0000256" key="4">
    <source>
        <dbReference type="HAMAP-Rule" id="MF_00171"/>
    </source>
</evidence>
<evidence type="ECO:0000256" key="2">
    <source>
        <dbReference type="ARBA" id="ARBA00022694"/>
    </source>
</evidence>
<evidence type="ECO:0000256" key="6">
    <source>
        <dbReference type="PIRSR" id="PIRSR001430-2"/>
    </source>
</evidence>
<dbReference type="SUPFAM" id="SSF55120">
    <property type="entry name" value="Pseudouridine synthase"/>
    <property type="match status" value="1"/>
</dbReference>
<evidence type="ECO:0000256" key="3">
    <source>
        <dbReference type="ARBA" id="ARBA00023235"/>
    </source>
</evidence>
<organism evidence="9">
    <name type="scientific">Magnetococcus massalia (strain MO-1)</name>
    <dbReference type="NCBI Taxonomy" id="451514"/>
    <lineage>
        <taxon>Bacteria</taxon>
        <taxon>Pseudomonadati</taxon>
        <taxon>Pseudomonadota</taxon>
        <taxon>Magnetococcia</taxon>
        <taxon>Magnetococcales</taxon>
        <taxon>Magnetococcaceae</taxon>
        <taxon>Magnetococcus</taxon>
    </lineage>
</organism>
<evidence type="ECO:0000256" key="5">
    <source>
        <dbReference type="PIRSR" id="PIRSR001430-1"/>
    </source>
</evidence>
<evidence type="ECO:0000256" key="7">
    <source>
        <dbReference type="RuleBase" id="RU003792"/>
    </source>
</evidence>
<dbReference type="InterPro" id="IPR020097">
    <property type="entry name" value="PsdUridine_synth_TruA_a/b_dom"/>
</dbReference>
<dbReference type="InterPro" id="IPR020103">
    <property type="entry name" value="PsdUridine_synth_cat_dom_sf"/>
</dbReference>
<name>A0A1S7LF60_MAGMO</name>
<dbReference type="EMBL" id="LO017727">
    <property type="protein sequence ID" value="CRH05158.1"/>
    <property type="molecule type" value="Genomic_DNA"/>
</dbReference>
<comment type="catalytic activity">
    <reaction evidence="4 7">
        <text>uridine(38/39/40) in tRNA = pseudouridine(38/39/40) in tRNA</text>
        <dbReference type="Rhea" id="RHEA:22376"/>
        <dbReference type="Rhea" id="RHEA-COMP:10085"/>
        <dbReference type="Rhea" id="RHEA-COMP:10087"/>
        <dbReference type="ChEBI" id="CHEBI:65314"/>
        <dbReference type="ChEBI" id="CHEBI:65315"/>
        <dbReference type="EC" id="5.4.99.12"/>
    </reaction>
</comment>
<accession>A0A1S7LF60</accession>
<dbReference type="NCBIfam" id="TIGR00071">
    <property type="entry name" value="hisT_truA"/>
    <property type="match status" value="1"/>
</dbReference>
<dbReference type="PANTHER" id="PTHR11142:SF0">
    <property type="entry name" value="TRNA PSEUDOURIDINE SYNTHASE-LIKE 1"/>
    <property type="match status" value="1"/>
</dbReference>
<dbReference type="EC" id="5.4.99.12" evidence="4"/>
<reference evidence="9" key="1">
    <citation type="submission" date="2015-04" db="EMBL/GenBank/DDBJ databases">
        <authorList>
            <person name="Syromyatnikov M.Y."/>
            <person name="Popov V.N."/>
        </authorList>
    </citation>
    <scope>NUCLEOTIDE SEQUENCE</scope>
    <source>
        <strain evidence="9">MO-1</strain>
    </source>
</reference>
<dbReference type="Gene3D" id="3.30.70.660">
    <property type="entry name" value="Pseudouridine synthase I, catalytic domain, C-terminal subdomain"/>
    <property type="match status" value="1"/>
</dbReference>
<keyword evidence="2 4" id="KW-0819">tRNA processing</keyword>
<sequence length="270" mass="29815">MKAGKMNAANRATKGPPQGWQRFKLTVEYDGTAFCGWQRQKNGFSVQEALEQALEPMLQGRKATLHGSGRTDAGVHATGQVGHFDAPAGRAAEVYMNALNARTPRSLSILACEPVPAGFHSRYHAYRRSYQYHIITRPIPPAIERERVWHLTTPLDEHAMSRAGACLIGQHDFSAFRAAACQAKSPVKTMYEIQWLRNGDALHLTISANAFLQHMVRNLVGSLVLVGKGERPEGWIQQILEAKNRVDAGPTAPAHALYLTEVCYPDPLPL</sequence>
<feature type="binding site" evidence="4 6">
    <location>
        <position position="130"/>
    </location>
    <ligand>
        <name>substrate</name>
    </ligand>
</feature>
<evidence type="ECO:0000313" key="9">
    <source>
        <dbReference type="EMBL" id="CRH05158.1"/>
    </source>
</evidence>
<dbReference type="GO" id="GO:0031119">
    <property type="term" value="P:tRNA pseudouridine synthesis"/>
    <property type="evidence" value="ECO:0007669"/>
    <property type="project" value="UniProtKB-UniRule"/>
</dbReference>
<dbReference type="AlphaFoldDB" id="A0A1S7LF60"/>
<dbReference type="Gene3D" id="3.30.70.580">
    <property type="entry name" value="Pseudouridine synthase I, catalytic domain, N-terminal subdomain"/>
    <property type="match status" value="1"/>
</dbReference>
<dbReference type="InterPro" id="IPR020094">
    <property type="entry name" value="TruA/RsuA/RluB/E/F_N"/>
</dbReference>
<comment type="subunit">
    <text evidence="4">Homodimer.</text>
</comment>
<dbReference type="GO" id="GO:0003723">
    <property type="term" value="F:RNA binding"/>
    <property type="evidence" value="ECO:0007669"/>
    <property type="project" value="InterPro"/>
</dbReference>
<comment type="caution">
    <text evidence="4">Lacks conserved residue(s) required for the propagation of feature annotation.</text>
</comment>
<dbReference type="Pfam" id="PF01416">
    <property type="entry name" value="PseudoU_synth_1"/>
    <property type="match status" value="2"/>
</dbReference>
<dbReference type="GO" id="GO:0160147">
    <property type="term" value="F:tRNA pseudouridine(38-40) synthase activity"/>
    <property type="evidence" value="ECO:0007669"/>
    <property type="project" value="UniProtKB-EC"/>
</dbReference>
<evidence type="ECO:0000256" key="1">
    <source>
        <dbReference type="ARBA" id="ARBA00009375"/>
    </source>
</evidence>
<comment type="function">
    <text evidence="4">Formation of pseudouridine at positions 38, 39 and 40 in the anticodon stem and loop of transfer RNAs.</text>
</comment>
<dbReference type="CDD" id="cd02570">
    <property type="entry name" value="PseudoU_synth_EcTruA"/>
    <property type="match status" value="1"/>
</dbReference>
<feature type="domain" description="Pseudouridine synthase I TruA alpha/beta" evidence="8">
    <location>
        <begin position="167"/>
        <end position="265"/>
    </location>
</feature>
<feature type="domain" description="Pseudouridine synthase I TruA alpha/beta" evidence="8">
    <location>
        <begin position="27"/>
        <end position="123"/>
    </location>
</feature>
<dbReference type="InterPro" id="IPR020095">
    <property type="entry name" value="PsdUridine_synth_TruA_C"/>
</dbReference>
<comment type="similarity">
    <text evidence="1 4 7">Belongs to the tRNA pseudouridine synthase TruA family.</text>
</comment>